<dbReference type="InterPro" id="IPR024690">
    <property type="entry name" value="CN_hydtase_beta_dom_C"/>
</dbReference>
<proteinExistence type="predicted"/>
<dbReference type="Gene3D" id="2.30.30.50">
    <property type="match status" value="1"/>
</dbReference>
<name>A0A6J4REG0_9ACTN</name>
<sequence length="105" mass="11704">MIRAVRAARFRPGDAVRVPNVEKRGHVRTPRYVKGKQGRVTGILGEFPDPESLAYGGTGLPEKPLYRVAFRQADLWEGYEGAADDTLHVDIYEHWLEPAEEGEGG</sequence>
<evidence type="ECO:0000313" key="2">
    <source>
        <dbReference type="EMBL" id="CAA9467675.1"/>
    </source>
</evidence>
<evidence type="ECO:0000259" key="1">
    <source>
        <dbReference type="Pfam" id="PF02211"/>
    </source>
</evidence>
<protein>
    <submittedName>
        <fullName evidence="2">Nitrile hydratase beta subunit</fullName>
    </submittedName>
</protein>
<dbReference type="Pfam" id="PF02211">
    <property type="entry name" value="NHase_beta_C"/>
    <property type="match status" value="1"/>
</dbReference>
<gene>
    <name evidence="2" type="ORF">AVDCRST_MAG25-1712</name>
</gene>
<dbReference type="SUPFAM" id="SSF50090">
    <property type="entry name" value="Electron transport accessory proteins"/>
    <property type="match status" value="1"/>
</dbReference>
<accession>A0A6J4REG0</accession>
<feature type="domain" description="Nitrile hydratase beta subunit" evidence="1">
    <location>
        <begin position="6"/>
        <end position="98"/>
    </location>
</feature>
<dbReference type="InterPro" id="IPR008990">
    <property type="entry name" value="Elect_transpt_acc-like_dom_sf"/>
</dbReference>
<dbReference type="AlphaFoldDB" id="A0A6J4REG0"/>
<dbReference type="EMBL" id="CADCVI010000102">
    <property type="protein sequence ID" value="CAA9467675.1"/>
    <property type="molecule type" value="Genomic_DNA"/>
</dbReference>
<organism evidence="2">
    <name type="scientific">uncultured Rubrobacteraceae bacterium</name>
    <dbReference type="NCBI Taxonomy" id="349277"/>
    <lineage>
        <taxon>Bacteria</taxon>
        <taxon>Bacillati</taxon>
        <taxon>Actinomycetota</taxon>
        <taxon>Rubrobacteria</taxon>
        <taxon>Rubrobacterales</taxon>
        <taxon>Rubrobacteraceae</taxon>
        <taxon>environmental samples</taxon>
    </lineage>
</organism>
<reference evidence="2" key="1">
    <citation type="submission" date="2020-02" db="EMBL/GenBank/DDBJ databases">
        <authorList>
            <person name="Meier V. D."/>
        </authorList>
    </citation>
    <scope>NUCLEOTIDE SEQUENCE</scope>
    <source>
        <strain evidence="2">AVDCRST_MAG25</strain>
    </source>
</reference>